<name>A0ABD2KSL7_9BILA</name>
<sequence>MVISPLACPAENALVPKQKRRPKRGFSKLFARHDGCSGHWSRSKECAVGASMVIVSILLIVLCAFRLSAEGKLHPLSHPGALQFIALLSLIAFSVALIIGLFMMLRGCFGININDGSANGGRIC</sequence>
<gene>
    <name evidence="2" type="ORF">niasHT_026626</name>
</gene>
<keyword evidence="1" id="KW-0812">Transmembrane</keyword>
<comment type="caution">
    <text evidence="2">The sequence shown here is derived from an EMBL/GenBank/DDBJ whole genome shotgun (WGS) entry which is preliminary data.</text>
</comment>
<evidence type="ECO:0000313" key="3">
    <source>
        <dbReference type="Proteomes" id="UP001620626"/>
    </source>
</evidence>
<protein>
    <submittedName>
        <fullName evidence="2">Uncharacterized protein</fullName>
    </submittedName>
</protein>
<feature type="transmembrane region" description="Helical" evidence="1">
    <location>
        <begin position="81"/>
        <end position="105"/>
    </location>
</feature>
<dbReference type="EMBL" id="JBICBT010000676">
    <property type="protein sequence ID" value="KAL3105851.1"/>
    <property type="molecule type" value="Genomic_DNA"/>
</dbReference>
<reference evidence="2 3" key="1">
    <citation type="submission" date="2024-10" db="EMBL/GenBank/DDBJ databases">
        <authorList>
            <person name="Kim D."/>
        </authorList>
    </citation>
    <scope>NUCLEOTIDE SEQUENCE [LARGE SCALE GENOMIC DNA]</scope>
    <source>
        <strain evidence="2">BH-2024</strain>
    </source>
</reference>
<proteinExistence type="predicted"/>
<keyword evidence="1" id="KW-0472">Membrane</keyword>
<dbReference type="Proteomes" id="UP001620626">
    <property type="component" value="Unassembled WGS sequence"/>
</dbReference>
<keyword evidence="1" id="KW-1133">Transmembrane helix</keyword>
<feature type="transmembrane region" description="Helical" evidence="1">
    <location>
        <begin position="47"/>
        <end position="69"/>
    </location>
</feature>
<dbReference type="AlphaFoldDB" id="A0ABD2KSL7"/>
<evidence type="ECO:0000256" key="1">
    <source>
        <dbReference type="SAM" id="Phobius"/>
    </source>
</evidence>
<evidence type="ECO:0000313" key="2">
    <source>
        <dbReference type="EMBL" id="KAL3105851.1"/>
    </source>
</evidence>
<organism evidence="2 3">
    <name type="scientific">Heterodera trifolii</name>
    <dbReference type="NCBI Taxonomy" id="157864"/>
    <lineage>
        <taxon>Eukaryota</taxon>
        <taxon>Metazoa</taxon>
        <taxon>Ecdysozoa</taxon>
        <taxon>Nematoda</taxon>
        <taxon>Chromadorea</taxon>
        <taxon>Rhabditida</taxon>
        <taxon>Tylenchina</taxon>
        <taxon>Tylenchomorpha</taxon>
        <taxon>Tylenchoidea</taxon>
        <taxon>Heteroderidae</taxon>
        <taxon>Heteroderinae</taxon>
        <taxon>Heterodera</taxon>
    </lineage>
</organism>
<accession>A0ABD2KSL7</accession>
<keyword evidence="3" id="KW-1185">Reference proteome</keyword>